<dbReference type="InterPro" id="IPR022346">
    <property type="entry name" value="T2SS_GspH"/>
</dbReference>
<keyword evidence="8 11" id="KW-0472">Membrane</keyword>
<evidence type="ECO:0000313" key="14">
    <source>
        <dbReference type="Proteomes" id="UP000179037"/>
    </source>
</evidence>
<comment type="subcellular location">
    <subcellularLocation>
        <location evidence="1">Cell inner membrane</location>
        <topology evidence="1">Single-pass membrane protein</topology>
    </subcellularLocation>
</comment>
<keyword evidence="3" id="KW-1003">Cell membrane</keyword>
<evidence type="ECO:0000256" key="2">
    <source>
        <dbReference type="ARBA" id="ARBA00021549"/>
    </source>
</evidence>
<evidence type="ECO:0000256" key="8">
    <source>
        <dbReference type="ARBA" id="ARBA00023136"/>
    </source>
</evidence>
<dbReference type="Pfam" id="PF12019">
    <property type="entry name" value="GspH"/>
    <property type="match status" value="1"/>
</dbReference>
<keyword evidence="4" id="KW-0488">Methylation</keyword>
<gene>
    <name evidence="13" type="ORF">A3A87_06720</name>
</gene>
<protein>
    <recommendedName>
        <fullName evidence="2">Type II secretion system protein H</fullName>
    </recommendedName>
    <alternativeName>
        <fullName evidence="10">General secretion pathway protein H</fullName>
    </alternativeName>
</protein>
<name>A0A1F6U370_9PROT</name>
<dbReference type="STRING" id="1817768.A3A87_06720"/>
<sequence>MDHTHHRSRRNHLRAKSRFAQAGYSLFDLIVTSAVAGVVGLGAVGMTGLVQDARMTSLVNQLMGDLNLARGESIKRNVAVTLCKSNDGASCSDEAAWREGWIVFADDNKNREVDTNEAIIRVQQTLAGDMTLRYGETDTYTYVRYNSSGEASRAATFTFCDGRGADKAKAVIVYWTGRPRVSTKTSEDDPLSCS</sequence>
<evidence type="ECO:0000256" key="11">
    <source>
        <dbReference type="SAM" id="Phobius"/>
    </source>
</evidence>
<feature type="domain" description="General secretion pathway GspH" evidence="12">
    <location>
        <begin position="59"/>
        <end position="177"/>
    </location>
</feature>
<evidence type="ECO:0000256" key="4">
    <source>
        <dbReference type="ARBA" id="ARBA00022481"/>
    </source>
</evidence>
<evidence type="ECO:0000256" key="5">
    <source>
        <dbReference type="ARBA" id="ARBA00022519"/>
    </source>
</evidence>
<dbReference type="EMBL" id="MFTC01000032">
    <property type="protein sequence ID" value="OGI51816.1"/>
    <property type="molecule type" value="Genomic_DNA"/>
</dbReference>
<comment type="caution">
    <text evidence="13">The sequence shown here is derived from an EMBL/GenBank/DDBJ whole genome shotgun (WGS) entry which is preliminary data.</text>
</comment>
<dbReference type="Proteomes" id="UP000179037">
    <property type="component" value="Unassembled WGS sequence"/>
</dbReference>
<evidence type="ECO:0000313" key="13">
    <source>
        <dbReference type="EMBL" id="OGI51816.1"/>
    </source>
</evidence>
<keyword evidence="7 11" id="KW-1133">Transmembrane helix</keyword>
<feature type="transmembrane region" description="Helical" evidence="11">
    <location>
        <begin position="26"/>
        <end position="50"/>
    </location>
</feature>
<dbReference type="AlphaFoldDB" id="A0A1F6U370"/>
<keyword evidence="5" id="KW-0997">Cell inner membrane</keyword>
<accession>A0A1F6U370</accession>
<evidence type="ECO:0000256" key="9">
    <source>
        <dbReference type="ARBA" id="ARBA00025772"/>
    </source>
</evidence>
<proteinExistence type="inferred from homology"/>
<keyword evidence="6 11" id="KW-0812">Transmembrane</keyword>
<evidence type="ECO:0000259" key="12">
    <source>
        <dbReference type="Pfam" id="PF12019"/>
    </source>
</evidence>
<evidence type="ECO:0000256" key="7">
    <source>
        <dbReference type="ARBA" id="ARBA00022989"/>
    </source>
</evidence>
<dbReference type="GO" id="GO:0015628">
    <property type="term" value="P:protein secretion by the type II secretion system"/>
    <property type="evidence" value="ECO:0007669"/>
    <property type="project" value="InterPro"/>
</dbReference>
<dbReference type="SUPFAM" id="SSF54523">
    <property type="entry name" value="Pili subunits"/>
    <property type="match status" value="1"/>
</dbReference>
<evidence type="ECO:0000256" key="10">
    <source>
        <dbReference type="ARBA" id="ARBA00030775"/>
    </source>
</evidence>
<dbReference type="InterPro" id="IPR045584">
    <property type="entry name" value="Pilin-like"/>
</dbReference>
<comment type="similarity">
    <text evidence="9">Belongs to the GSP H family.</text>
</comment>
<evidence type="ECO:0000256" key="6">
    <source>
        <dbReference type="ARBA" id="ARBA00022692"/>
    </source>
</evidence>
<evidence type="ECO:0000256" key="3">
    <source>
        <dbReference type="ARBA" id="ARBA00022475"/>
    </source>
</evidence>
<dbReference type="GO" id="GO:0005886">
    <property type="term" value="C:plasma membrane"/>
    <property type="evidence" value="ECO:0007669"/>
    <property type="project" value="UniProtKB-SubCell"/>
</dbReference>
<organism evidence="13 14">
    <name type="scientific">Candidatus Muproteobacteria bacterium RIFCSPLOWO2_01_FULL_60_18</name>
    <dbReference type="NCBI Taxonomy" id="1817768"/>
    <lineage>
        <taxon>Bacteria</taxon>
        <taxon>Pseudomonadati</taxon>
        <taxon>Pseudomonadota</taxon>
        <taxon>Candidatus Muproteobacteria</taxon>
    </lineage>
</organism>
<evidence type="ECO:0000256" key="1">
    <source>
        <dbReference type="ARBA" id="ARBA00004377"/>
    </source>
</evidence>
<dbReference type="GO" id="GO:0015627">
    <property type="term" value="C:type II protein secretion system complex"/>
    <property type="evidence" value="ECO:0007669"/>
    <property type="project" value="InterPro"/>
</dbReference>
<reference evidence="13 14" key="1">
    <citation type="journal article" date="2016" name="Nat. Commun.">
        <title>Thousands of microbial genomes shed light on interconnected biogeochemical processes in an aquifer system.</title>
        <authorList>
            <person name="Anantharaman K."/>
            <person name="Brown C.T."/>
            <person name="Hug L.A."/>
            <person name="Sharon I."/>
            <person name="Castelle C.J."/>
            <person name="Probst A.J."/>
            <person name="Thomas B.C."/>
            <person name="Singh A."/>
            <person name="Wilkins M.J."/>
            <person name="Karaoz U."/>
            <person name="Brodie E.L."/>
            <person name="Williams K.H."/>
            <person name="Hubbard S.S."/>
            <person name="Banfield J.F."/>
        </authorList>
    </citation>
    <scope>NUCLEOTIDE SEQUENCE [LARGE SCALE GENOMIC DNA]</scope>
</reference>
<dbReference type="Gene3D" id="3.55.40.10">
    <property type="entry name" value="minor pseudopilin epsh domain"/>
    <property type="match status" value="1"/>
</dbReference>